<dbReference type="GO" id="GO:0016020">
    <property type="term" value="C:membrane"/>
    <property type="evidence" value="ECO:0007669"/>
    <property type="project" value="InterPro"/>
</dbReference>
<feature type="domain" description="EamA" evidence="2">
    <location>
        <begin position="153"/>
        <end position="277"/>
    </location>
</feature>
<feature type="transmembrane region" description="Helical" evidence="1">
    <location>
        <begin position="152"/>
        <end position="175"/>
    </location>
</feature>
<name>A0A108U904_9GAMM</name>
<dbReference type="PANTHER" id="PTHR22911">
    <property type="entry name" value="ACYL-MALONYL CONDENSING ENZYME-RELATED"/>
    <property type="match status" value="1"/>
</dbReference>
<organism evidence="3 4">
    <name type="scientific">Lysobacter capsici AZ78</name>
    <dbReference type="NCBI Taxonomy" id="1444315"/>
    <lineage>
        <taxon>Bacteria</taxon>
        <taxon>Pseudomonadati</taxon>
        <taxon>Pseudomonadota</taxon>
        <taxon>Gammaproteobacteria</taxon>
        <taxon>Lysobacterales</taxon>
        <taxon>Lysobacteraceae</taxon>
        <taxon>Lysobacter</taxon>
    </lineage>
</organism>
<dbReference type="Proteomes" id="UP000023435">
    <property type="component" value="Unassembled WGS sequence"/>
</dbReference>
<dbReference type="AlphaFoldDB" id="A0A108U904"/>
<reference evidence="3 4" key="1">
    <citation type="journal article" date="2014" name="Genome Announc.">
        <title>Draft Genome Sequence of Lysobacter capsici AZ78, a Bacterium Antagonistic to Plant-Pathogenic Oomycetes.</title>
        <authorList>
            <person name="Puopolo G."/>
            <person name="Sonego P."/>
            <person name="Engelen K."/>
            <person name="Pertot I."/>
        </authorList>
    </citation>
    <scope>NUCLEOTIDE SEQUENCE [LARGE SCALE GENOMIC DNA]</scope>
    <source>
        <strain evidence="3 4">AZ78</strain>
    </source>
</reference>
<keyword evidence="1" id="KW-0812">Transmembrane</keyword>
<keyword evidence="1" id="KW-1133">Transmembrane helix</keyword>
<dbReference type="InterPro" id="IPR000620">
    <property type="entry name" value="EamA_dom"/>
</dbReference>
<evidence type="ECO:0000313" key="3">
    <source>
        <dbReference type="EMBL" id="KWS04754.1"/>
    </source>
</evidence>
<feature type="transmembrane region" description="Helical" evidence="1">
    <location>
        <begin position="128"/>
        <end position="146"/>
    </location>
</feature>
<feature type="transmembrane region" description="Helical" evidence="1">
    <location>
        <begin position="182"/>
        <end position="205"/>
    </location>
</feature>
<feature type="transmembrane region" description="Helical" evidence="1">
    <location>
        <begin position="44"/>
        <end position="63"/>
    </location>
</feature>
<keyword evidence="1" id="KW-0472">Membrane</keyword>
<feature type="transmembrane region" description="Helical" evidence="1">
    <location>
        <begin position="75"/>
        <end position="92"/>
    </location>
</feature>
<dbReference type="Pfam" id="PF00892">
    <property type="entry name" value="EamA"/>
    <property type="match status" value="2"/>
</dbReference>
<proteinExistence type="predicted"/>
<keyword evidence="4" id="KW-1185">Reference proteome</keyword>
<feature type="transmembrane region" description="Helical" evidence="1">
    <location>
        <begin position="98"/>
        <end position="116"/>
    </location>
</feature>
<feature type="transmembrane region" description="Helical" evidence="1">
    <location>
        <begin position="265"/>
        <end position="282"/>
    </location>
</feature>
<evidence type="ECO:0000259" key="2">
    <source>
        <dbReference type="Pfam" id="PF00892"/>
    </source>
</evidence>
<evidence type="ECO:0000313" key="4">
    <source>
        <dbReference type="Proteomes" id="UP000023435"/>
    </source>
</evidence>
<dbReference type="PANTHER" id="PTHR22911:SF103">
    <property type="entry name" value="BLR2811 PROTEIN"/>
    <property type="match status" value="1"/>
</dbReference>
<dbReference type="Gene3D" id="1.10.3730.20">
    <property type="match status" value="1"/>
</dbReference>
<dbReference type="InterPro" id="IPR037185">
    <property type="entry name" value="EmrE-like"/>
</dbReference>
<accession>A0A108U904</accession>
<feature type="domain" description="EamA" evidence="2">
    <location>
        <begin position="11"/>
        <end position="142"/>
    </location>
</feature>
<dbReference type="SUPFAM" id="SSF103481">
    <property type="entry name" value="Multidrug resistance efflux transporter EmrE"/>
    <property type="match status" value="2"/>
</dbReference>
<gene>
    <name evidence="3" type="ORF">AZ78_2304</name>
</gene>
<dbReference type="RefSeq" id="WP_036108983.1">
    <property type="nucleotide sequence ID" value="NZ_JAJA02000001.1"/>
</dbReference>
<protein>
    <submittedName>
        <fullName evidence="3">Membrane protein</fullName>
    </submittedName>
</protein>
<feature type="transmembrane region" description="Helical" evidence="1">
    <location>
        <begin position="12"/>
        <end position="32"/>
    </location>
</feature>
<comment type="caution">
    <text evidence="3">The sequence shown here is derived from an EMBL/GenBank/DDBJ whole genome shotgun (WGS) entry which is preliminary data.</text>
</comment>
<dbReference type="EMBL" id="JAJA02000001">
    <property type="protein sequence ID" value="KWS04754.1"/>
    <property type="molecule type" value="Genomic_DNA"/>
</dbReference>
<evidence type="ECO:0000256" key="1">
    <source>
        <dbReference type="SAM" id="Phobius"/>
    </source>
</evidence>
<sequence length="294" mass="31705">MTAAHPHRGRAIVTMLVAVLMFSLMDALLKLLSDHYPPFQVATLRGLSSLPFVLTWALASAGWRPLLRVRWPLHLLRGVLGVGMMASFVYGVNRLPLSTTYSIFFIAPLLITALSVPILGERVGPRRWIAIGIGMLGVLVLLRPSGQGMLSLAALAVLAAAFGYAVSAITVRLLARTDSTQAMMVWLMVMITVGAGALAWSGWVPLRSEDLWLILGLGIAGTIGQYAVTEAFRLGEASLIAPLEYTALIWGVMLDLSLWGVLPDSVTWIGAAIIVASGLYLMRRESVHAEAEHP</sequence>